<dbReference type="InterPro" id="IPR050989">
    <property type="entry name" value="Rap1_Ran_GAP"/>
</dbReference>
<proteinExistence type="predicted"/>
<keyword evidence="1" id="KW-0343">GTPase activation</keyword>
<dbReference type="SUPFAM" id="SSF50156">
    <property type="entry name" value="PDZ domain-like"/>
    <property type="match status" value="1"/>
</dbReference>
<dbReference type="GO" id="GO:0005096">
    <property type="term" value="F:GTPase activator activity"/>
    <property type="evidence" value="ECO:0007669"/>
    <property type="project" value="UniProtKB-KW"/>
</dbReference>
<evidence type="ECO:0000256" key="4">
    <source>
        <dbReference type="SAM" id="MobiDB-lite"/>
    </source>
</evidence>
<feature type="compositionally biased region" description="Low complexity" evidence="4">
    <location>
        <begin position="196"/>
        <end position="211"/>
    </location>
</feature>
<evidence type="ECO:0000256" key="3">
    <source>
        <dbReference type="ARBA" id="ARBA00023054"/>
    </source>
</evidence>
<reference evidence="8" key="1">
    <citation type="submission" date="2017-01" db="EMBL/GenBank/DDBJ databases">
        <title>Comparative genomics of anhydrobiosis in the tardigrade Hypsibius dujardini.</title>
        <authorList>
            <person name="Yoshida Y."/>
            <person name="Koutsovoulos G."/>
            <person name="Laetsch D."/>
            <person name="Stevens L."/>
            <person name="Kumar S."/>
            <person name="Horikawa D."/>
            <person name="Ishino K."/>
            <person name="Komine S."/>
            <person name="Tomita M."/>
            <person name="Blaxter M."/>
            <person name="Arakawa K."/>
        </authorList>
    </citation>
    <scope>NUCLEOTIDE SEQUENCE [LARGE SCALE GENOMIC DNA]</scope>
    <source>
        <strain evidence="8">Z151</strain>
    </source>
</reference>
<dbReference type="PANTHER" id="PTHR15711:SF22">
    <property type="entry name" value="RAP-GAP DOMAIN-CONTAINING PROTEIN"/>
    <property type="match status" value="1"/>
</dbReference>
<dbReference type="EMBL" id="MTYJ01000044">
    <property type="protein sequence ID" value="OQV18986.1"/>
    <property type="molecule type" value="Genomic_DNA"/>
</dbReference>
<dbReference type="PANTHER" id="PTHR15711">
    <property type="entry name" value="RAP GTPASE-ACTIVATING PROTEIN"/>
    <property type="match status" value="1"/>
</dbReference>
<dbReference type="PROSITE" id="PS50106">
    <property type="entry name" value="PDZ"/>
    <property type="match status" value="1"/>
</dbReference>
<dbReference type="Gene3D" id="6.10.140.210">
    <property type="match status" value="1"/>
</dbReference>
<feature type="region of interest" description="Disordered" evidence="4">
    <location>
        <begin position="1336"/>
        <end position="1381"/>
    </location>
</feature>
<keyword evidence="8" id="KW-1185">Reference proteome</keyword>
<dbReference type="OrthoDB" id="2499658at2759"/>
<protein>
    <submittedName>
        <fullName evidence="7">Signal-induced proliferation-associated 1-like protein 1</fullName>
    </submittedName>
</protein>
<feature type="region of interest" description="Disordered" evidence="4">
    <location>
        <begin position="1054"/>
        <end position="1078"/>
    </location>
</feature>
<keyword evidence="2" id="KW-0597">Phosphoprotein</keyword>
<feature type="region of interest" description="Disordered" evidence="4">
    <location>
        <begin position="1"/>
        <end position="81"/>
    </location>
</feature>
<evidence type="ECO:0000313" key="8">
    <source>
        <dbReference type="Proteomes" id="UP000192578"/>
    </source>
</evidence>
<feature type="domain" description="PDZ" evidence="6">
    <location>
        <begin position="911"/>
        <end position="975"/>
    </location>
</feature>
<feature type="region of interest" description="Disordered" evidence="4">
    <location>
        <begin position="1149"/>
        <end position="1237"/>
    </location>
</feature>
<organism evidence="7 8">
    <name type="scientific">Hypsibius exemplaris</name>
    <name type="common">Freshwater tardigrade</name>
    <dbReference type="NCBI Taxonomy" id="2072580"/>
    <lineage>
        <taxon>Eukaryota</taxon>
        <taxon>Metazoa</taxon>
        <taxon>Ecdysozoa</taxon>
        <taxon>Tardigrada</taxon>
        <taxon>Eutardigrada</taxon>
        <taxon>Parachela</taxon>
        <taxon>Hypsibioidea</taxon>
        <taxon>Hypsibiidae</taxon>
        <taxon>Hypsibius</taxon>
    </lineage>
</organism>
<dbReference type="SUPFAM" id="SSF111347">
    <property type="entry name" value="Rap/Ran-GAP"/>
    <property type="match status" value="1"/>
</dbReference>
<accession>A0A1W0WUV8</accession>
<dbReference type="Proteomes" id="UP000192578">
    <property type="component" value="Unassembled WGS sequence"/>
</dbReference>
<feature type="region of interest" description="Disordered" evidence="4">
    <location>
        <begin position="145"/>
        <end position="164"/>
    </location>
</feature>
<evidence type="ECO:0000256" key="2">
    <source>
        <dbReference type="ARBA" id="ARBA00022553"/>
    </source>
</evidence>
<feature type="compositionally biased region" description="Low complexity" evidence="4">
    <location>
        <begin position="260"/>
        <end position="277"/>
    </location>
</feature>
<dbReference type="InterPro" id="IPR000331">
    <property type="entry name" value="Rap/Ran_GAP_dom"/>
</dbReference>
<dbReference type="Gene3D" id="2.30.42.10">
    <property type="match status" value="1"/>
</dbReference>
<dbReference type="Pfam" id="PF02145">
    <property type="entry name" value="Rap_GAP"/>
    <property type="match status" value="1"/>
</dbReference>
<dbReference type="Pfam" id="PF21022">
    <property type="entry name" value="Rap-GAP_dimer"/>
    <property type="match status" value="1"/>
</dbReference>
<evidence type="ECO:0000259" key="6">
    <source>
        <dbReference type="PROSITE" id="PS50106"/>
    </source>
</evidence>
<feature type="domain" description="Rap-GAP" evidence="5">
    <location>
        <begin position="555"/>
        <end position="772"/>
    </location>
</feature>
<gene>
    <name evidence="7" type="ORF">BV898_07041</name>
</gene>
<evidence type="ECO:0000313" key="7">
    <source>
        <dbReference type="EMBL" id="OQV18986.1"/>
    </source>
</evidence>
<feature type="compositionally biased region" description="Low complexity" evidence="4">
    <location>
        <begin position="1214"/>
        <end position="1226"/>
    </location>
</feature>
<dbReference type="GO" id="GO:0005737">
    <property type="term" value="C:cytoplasm"/>
    <property type="evidence" value="ECO:0007669"/>
    <property type="project" value="TreeGrafter"/>
</dbReference>
<dbReference type="SMART" id="SM00228">
    <property type="entry name" value="PDZ"/>
    <property type="match status" value="1"/>
</dbReference>
<feature type="compositionally biased region" description="Basic and acidic residues" evidence="4">
    <location>
        <begin position="1423"/>
        <end position="1432"/>
    </location>
</feature>
<dbReference type="FunFam" id="3.40.50.11210:FF:000002">
    <property type="entry name" value="Signal-induced proliferation-associated 1-like protein 1"/>
    <property type="match status" value="1"/>
</dbReference>
<dbReference type="InterPro" id="IPR036034">
    <property type="entry name" value="PDZ_sf"/>
</dbReference>
<dbReference type="CDD" id="cd06745">
    <property type="entry name" value="PDZ_SIPA1-like"/>
    <property type="match status" value="1"/>
</dbReference>
<dbReference type="InterPro" id="IPR035974">
    <property type="entry name" value="Rap/Ran-GAP_sf"/>
</dbReference>
<name>A0A1W0WUV8_HYPEX</name>
<evidence type="ECO:0000256" key="1">
    <source>
        <dbReference type="ARBA" id="ARBA00022468"/>
    </source>
</evidence>
<feature type="region of interest" description="Disordered" evidence="4">
    <location>
        <begin position="196"/>
        <end position="291"/>
    </location>
</feature>
<dbReference type="InterPro" id="IPR001478">
    <property type="entry name" value="PDZ"/>
</dbReference>
<dbReference type="PROSITE" id="PS50085">
    <property type="entry name" value="RAPGAP"/>
    <property type="match status" value="1"/>
</dbReference>
<sequence length="1452" mass="159733">MSATVVDPHFYYQHMRPEMPPPNAAPSPKDVIRGSARSMGSINPPPYPPQQQPQRDAGSSSTTSSSTASNSSSYVNANRSPRVARHLIPIVRPVYDDRALSNGGGGSQPSSSSSSARFTDAEIIANPMAQQQQPQRRHYYHHRSVSSLDIPMEEDDTPKPTALLKEYGGSASSIDFGKSVGGNIRAILDQLKRGKSASGSANSLSSLPNSDGSGGSAGSNNGGLCNPRSKKAASKDKPQQQQPKKSNLRSRSSIFRKMRGGSSSSNGGLEEGSVNSSHSIEMDTSSADAAADGDRIRRRIFAHYDTGSVMTRLVPSRETLATRRNTTTGASAANFSTRCVLPSADGPVDASNLCGDEVDQGDGKSNNLLLNCPYFRNEISPEDCSPSVSPASSYGVMMRLPHGRRHSNPPTFRPHYGAIILEDEDVALASGTQGPKCIHQLQPRFEHLDNGAFYYRKYFHGEEHSNYFGMDEKFGPVAVSIKKEKCAQQGHKLLYRLVVRTSELPVYRGSILEDAIPRFGKDTIKCKDLLDCLVPELQTSSLRLGLSDLKTEEQLLKLDEQAVPKNYKVGIMYCKAGQCTEEEMYNNETASPSFDEFLDLLGQRVRLKGFEKYRAQLDNKSDSTGPYSLYTAFHGYQVMFHVSTMLPFTPSNKQQLLRKRHIGNDIVTIIFQEPGALPFSPKTIRSHFQHVFIVVRVQNPNTDHAQYHVSVSRSRDVPPFGPPLPETMTFTKGPEFVDFLLTKVINAENAAHKSDKFVALATRTRHEYLKDLALNSVTHSTMESGMGKLTLFSLSSKKREKTVLSFRSDASLRGALIWNVQARDFDPVLPLNGRMILGISDNYVVLIDMISNAVSKIIPNSNIMGWKSQEESLSLYYHVGETVQIICDTADDWKEIMQRLKAVTDGIEVVDVTLSRNGQGHLGFHTQFNGTITDVDPHSYAYKAGLRRGCCLLEICGRSVSLLDHETLADLLRRATPVTVAMLPALEGGVPRRGCSRPVCTKAPEHVLSANYDNLSESLESVPQAVYVQPVGSRSTSSLVDGHVAFFLKSDGTKTSNSISRALPSQPSSPPKRHDSRFQPTLDDLEAESQWWANQMAEETNRLNRIMPEVSDQVPPQLPAVSSHPNLQSYAEYTAASADLRPFRPFERKLSPNSSFPLFDSGTDTMSSTTSKSSSRSQKDNAAKYPASTSPPTRPHVRHHKTDPGFRPPVAIQSSSSRVPVRSSPSKTSLKKNAANRQSANLQEDLLKLINPDLIDSDSLTVEVPADSGFRRASEGVPKVPAVSHFIERPSYSSSMSKSLETVAATSQMNDQVAWNNLVNNAERAAQNASDILYAAPSSESSSTSPDAGMDRARSSPPPVRPRSSSKKHCSRPASGEFQPDRFVSAERIQELEDRITKLIYDLNKEREDRMVLETQVRQLTYDHQRLDDHPRSSSVPFPAVPGSMRMPRGSQ</sequence>
<evidence type="ECO:0000259" key="5">
    <source>
        <dbReference type="PROSITE" id="PS50085"/>
    </source>
</evidence>
<dbReference type="Gene3D" id="3.40.50.11210">
    <property type="entry name" value="Rap/Ran-GAP"/>
    <property type="match status" value="1"/>
</dbReference>
<feature type="compositionally biased region" description="Low complexity" evidence="4">
    <location>
        <begin position="59"/>
        <end position="73"/>
    </location>
</feature>
<feature type="compositionally biased region" description="Polar residues" evidence="4">
    <location>
        <begin position="1054"/>
        <end position="1066"/>
    </location>
</feature>
<feature type="compositionally biased region" description="Low complexity" evidence="4">
    <location>
        <begin position="1161"/>
        <end position="1176"/>
    </location>
</feature>
<feature type="region of interest" description="Disordered" evidence="4">
    <location>
        <begin position="1423"/>
        <end position="1452"/>
    </location>
</feature>
<keyword evidence="3" id="KW-0175">Coiled coil</keyword>
<feature type="compositionally biased region" description="Gly residues" evidence="4">
    <location>
        <begin position="212"/>
        <end position="221"/>
    </location>
</feature>
<comment type="caution">
    <text evidence="7">The sequence shown here is derived from an EMBL/GenBank/DDBJ whole genome shotgun (WGS) entry which is preliminary data.</text>
</comment>
<dbReference type="GO" id="GO:0051056">
    <property type="term" value="P:regulation of small GTPase mediated signal transduction"/>
    <property type="evidence" value="ECO:0007669"/>
    <property type="project" value="InterPro"/>
</dbReference>